<keyword evidence="3" id="KW-0547">Nucleotide-binding</keyword>
<evidence type="ECO:0000256" key="1">
    <source>
        <dbReference type="ARBA" id="ARBA00006484"/>
    </source>
</evidence>
<dbReference type="PANTHER" id="PTHR43639">
    <property type="entry name" value="OXIDOREDUCTASE, SHORT-CHAIN DEHYDROGENASE/REDUCTASE FAMILY (AFU_ORTHOLOGUE AFUA_5G02870)"/>
    <property type="match status" value="1"/>
</dbReference>
<keyword evidence="2 5" id="KW-0808">Transferase</keyword>
<proteinExistence type="inferred from homology"/>
<dbReference type="GO" id="GO:0016779">
    <property type="term" value="F:nucleotidyltransferase activity"/>
    <property type="evidence" value="ECO:0007669"/>
    <property type="project" value="InterPro"/>
</dbReference>
<evidence type="ECO:0000256" key="2">
    <source>
        <dbReference type="ARBA" id="ARBA00022679"/>
    </source>
</evidence>
<dbReference type="InterPro" id="IPR036291">
    <property type="entry name" value="NAD(P)-bd_dom_sf"/>
</dbReference>
<accession>A0A378PXA7</accession>
<evidence type="ECO:0000259" key="7">
    <source>
        <dbReference type="Pfam" id="PF12627"/>
    </source>
</evidence>
<sequence>MQVYLVGGAVRDTLLGHPIKDKDFMVVGASPADLLTQGFTQVGADFPVFLHPHTHAEYALARTERKNGKGHQGFAVQTDGVSLQDDLARRDLTINALAIEVDGLFDDTPRTGQVVDFYDGQNDLRHKLLRHVSPAFSEDPLRVLRVARFYARFYELGFTVAPDTAYLMQSIASRGELLHLSRERIWTECVKAFDEMCAFAFFELLFYLDILKEILPELNTIWQNNTIRQTTFDKLKTAHDKPLHIKFAILTYGFLDNKADLSKLCERLLTPKAITQFAQLFITLFDELTHYQDISADKLLMLIENTKAQKDKRVLFDLINAVEIVNNKTINREFFHHAISLYQSVTINDIDKSLKGKQIGDELAQLRLLKLSEFLKKGNFMKKVALITGGAKRIGKAIVEAFHSNGFNVIIHYHHSQTDAQYLADELNAICDNSAKIIKADLSIVNDKNTLADFKNHAIALFGRIDVLVHNASSFYPSDVNDDLDKWQTDWDDLFLTNAKAPLFLSHVFKDELITNHGAIISLLDIHARDKPFIGYPIYNMAKSAHLGMVQSLALEFAPSVRVNGVSPGVNIFPEDNKNNELNDSTKDELASSVPLQTIGTPNDIAQAVLFLANAPYITGQILAVDGGRSLTLRGS</sequence>
<dbReference type="Gene3D" id="3.30.460.10">
    <property type="entry name" value="Beta Polymerase, domain 2"/>
    <property type="match status" value="1"/>
</dbReference>
<feature type="domain" description="Poly A polymerase head" evidence="6">
    <location>
        <begin position="3"/>
        <end position="130"/>
    </location>
</feature>
<dbReference type="PRINTS" id="PR00081">
    <property type="entry name" value="GDHRDH"/>
</dbReference>
<dbReference type="SUPFAM" id="SSF81891">
    <property type="entry name" value="Poly A polymerase C-terminal region-like"/>
    <property type="match status" value="1"/>
</dbReference>
<dbReference type="SUPFAM" id="SSF81301">
    <property type="entry name" value="Nucleotidyltransferase"/>
    <property type="match status" value="1"/>
</dbReference>
<dbReference type="GO" id="GO:0006396">
    <property type="term" value="P:RNA processing"/>
    <property type="evidence" value="ECO:0007669"/>
    <property type="project" value="InterPro"/>
</dbReference>
<comment type="similarity">
    <text evidence="5">Belongs to the tRNA nucleotidyltransferase/poly(A) polymerase family.</text>
</comment>
<dbReference type="GO" id="GO:0016491">
    <property type="term" value="F:oxidoreductase activity"/>
    <property type="evidence" value="ECO:0007669"/>
    <property type="project" value="UniProtKB-KW"/>
</dbReference>
<dbReference type="InterPro" id="IPR002347">
    <property type="entry name" value="SDR_fam"/>
</dbReference>
<gene>
    <name evidence="8" type="primary">cca</name>
    <name evidence="8" type="ORF">NCTC9426_01431</name>
</gene>
<dbReference type="GO" id="GO:0000166">
    <property type="term" value="F:nucleotide binding"/>
    <property type="evidence" value="ECO:0007669"/>
    <property type="project" value="UniProtKB-KW"/>
</dbReference>
<dbReference type="NCBIfam" id="NF006598">
    <property type="entry name" value="PRK09135.1"/>
    <property type="match status" value="1"/>
</dbReference>
<name>A0A378PXA7_MORBO</name>
<dbReference type="Pfam" id="PF12627">
    <property type="entry name" value="PolyA_pol_RNAbd"/>
    <property type="match status" value="1"/>
</dbReference>
<reference evidence="8 9" key="1">
    <citation type="submission" date="2018-06" db="EMBL/GenBank/DDBJ databases">
        <authorList>
            <consortium name="Pathogen Informatics"/>
            <person name="Doyle S."/>
        </authorList>
    </citation>
    <scope>NUCLEOTIDE SEQUENCE [LARGE SCALE GENOMIC DNA]</scope>
    <source>
        <strain evidence="8 9">NCTC9426</strain>
    </source>
</reference>
<evidence type="ECO:0000313" key="9">
    <source>
        <dbReference type="Proteomes" id="UP000254133"/>
    </source>
</evidence>
<evidence type="ECO:0000256" key="3">
    <source>
        <dbReference type="ARBA" id="ARBA00022741"/>
    </source>
</evidence>
<dbReference type="Pfam" id="PF13561">
    <property type="entry name" value="adh_short_C2"/>
    <property type="match status" value="1"/>
</dbReference>
<keyword evidence="4" id="KW-0560">Oxidoreductase</keyword>
<dbReference type="Proteomes" id="UP000254133">
    <property type="component" value="Unassembled WGS sequence"/>
</dbReference>
<dbReference type="InterPro" id="IPR043519">
    <property type="entry name" value="NT_sf"/>
</dbReference>
<dbReference type="SUPFAM" id="SSF51735">
    <property type="entry name" value="NAD(P)-binding Rossmann-fold domains"/>
    <property type="match status" value="1"/>
</dbReference>
<dbReference type="PANTHER" id="PTHR43639:SF1">
    <property type="entry name" value="SHORT-CHAIN DEHYDROGENASE_REDUCTASE FAMILY PROTEIN"/>
    <property type="match status" value="1"/>
</dbReference>
<organism evidence="8 9">
    <name type="scientific">Moraxella bovis</name>
    <dbReference type="NCBI Taxonomy" id="476"/>
    <lineage>
        <taxon>Bacteria</taxon>
        <taxon>Pseudomonadati</taxon>
        <taxon>Pseudomonadota</taxon>
        <taxon>Gammaproteobacteria</taxon>
        <taxon>Moraxellales</taxon>
        <taxon>Moraxellaceae</taxon>
        <taxon>Moraxella</taxon>
    </lineage>
</organism>
<keyword evidence="5" id="KW-0694">RNA-binding</keyword>
<evidence type="ECO:0000256" key="4">
    <source>
        <dbReference type="ARBA" id="ARBA00023002"/>
    </source>
</evidence>
<feature type="domain" description="tRNA nucleotidyltransferase/poly(A) polymerase RNA and SrmB- binding" evidence="7">
    <location>
        <begin position="157"/>
        <end position="219"/>
    </location>
</feature>
<comment type="similarity">
    <text evidence="1">Belongs to the short-chain dehydrogenases/reductases (SDR) family.</text>
</comment>
<dbReference type="EMBL" id="UGPZ01000002">
    <property type="protein sequence ID" value="STY91382.1"/>
    <property type="molecule type" value="Genomic_DNA"/>
</dbReference>
<dbReference type="InterPro" id="IPR002646">
    <property type="entry name" value="PolA_pol_head_dom"/>
</dbReference>
<dbReference type="GO" id="GO:0003723">
    <property type="term" value="F:RNA binding"/>
    <property type="evidence" value="ECO:0007669"/>
    <property type="project" value="UniProtKB-KW"/>
</dbReference>
<dbReference type="InterPro" id="IPR032828">
    <property type="entry name" value="PolyA_RNA-bd"/>
</dbReference>
<evidence type="ECO:0000256" key="5">
    <source>
        <dbReference type="RuleBase" id="RU003953"/>
    </source>
</evidence>
<dbReference type="Gene3D" id="1.10.3090.10">
    <property type="entry name" value="cca-adding enzyme, domain 2"/>
    <property type="match status" value="1"/>
</dbReference>
<dbReference type="Gene3D" id="3.40.50.720">
    <property type="entry name" value="NAD(P)-binding Rossmann-like Domain"/>
    <property type="match status" value="1"/>
</dbReference>
<dbReference type="Pfam" id="PF01743">
    <property type="entry name" value="PolyA_pol"/>
    <property type="match status" value="1"/>
</dbReference>
<evidence type="ECO:0000259" key="6">
    <source>
        <dbReference type="Pfam" id="PF01743"/>
    </source>
</evidence>
<evidence type="ECO:0000313" key="8">
    <source>
        <dbReference type="EMBL" id="STY91382.1"/>
    </source>
</evidence>
<protein>
    <submittedName>
        <fullName evidence="8">Multifunctional CCA protein</fullName>
    </submittedName>
</protein>
<dbReference type="AlphaFoldDB" id="A0A378PXA7"/>